<comment type="caution">
    <text evidence="7">Lacks conserved residue(s) required for the propagation of feature annotation.</text>
</comment>
<gene>
    <name evidence="7" type="primary">trmB</name>
    <name evidence="8" type="ORF">BI198_05930</name>
</gene>
<evidence type="ECO:0000313" key="9">
    <source>
        <dbReference type="Proteomes" id="UP000242258"/>
    </source>
</evidence>
<dbReference type="NCBIfam" id="TIGR00091">
    <property type="entry name" value="tRNA (guanosine(46)-N7)-methyltransferase TrmB"/>
    <property type="match status" value="1"/>
</dbReference>
<dbReference type="Pfam" id="PF02390">
    <property type="entry name" value="Methyltransf_4"/>
    <property type="match status" value="1"/>
</dbReference>
<feature type="binding site" evidence="7">
    <location>
        <begin position="224"/>
        <end position="227"/>
    </location>
    <ligand>
        <name>substrate</name>
    </ligand>
</feature>
<dbReference type="EMBL" id="MKEK01000001">
    <property type="protein sequence ID" value="OEY70967.1"/>
    <property type="molecule type" value="Genomic_DNA"/>
</dbReference>
<comment type="catalytic activity">
    <reaction evidence="1 7">
        <text>guanosine(46) in tRNA + S-adenosyl-L-methionine = N(7)-methylguanosine(46) in tRNA + S-adenosyl-L-homocysteine</text>
        <dbReference type="Rhea" id="RHEA:42708"/>
        <dbReference type="Rhea" id="RHEA-COMP:10188"/>
        <dbReference type="Rhea" id="RHEA-COMP:10189"/>
        <dbReference type="ChEBI" id="CHEBI:57856"/>
        <dbReference type="ChEBI" id="CHEBI:59789"/>
        <dbReference type="ChEBI" id="CHEBI:74269"/>
        <dbReference type="ChEBI" id="CHEBI:74480"/>
        <dbReference type="EC" id="2.1.1.33"/>
    </reaction>
</comment>
<dbReference type="InterPro" id="IPR029063">
    <property type="entry name" value="SAM-dependent_MTases_sf"/>
</dbReference>
<accession>A0A1E7Q9Y4</accession>
<evidence type="ECO:0000256" key="5">
    <source>
        <dbReference type="ARBA" id="ARBA00022691"/>
    </source>
</evidence>
<evidence type="ECO:0000256" key="4">
    <source>
        <dbReference type="ARBA" id="ARBA00022679"/>
    </source>
</evidence>
<keyword evidence="4 7" id="KW-0808">Transferase</keyword>
<dbReference type="GO" id="GO:0043527">
    <property type="term" value="C:tRNA methyltransferase complex"/>
    <property type="evidence" value="ECO:0007669"/>
    <property type="project" value="TreeGrafter"/>
</dbReference>
<comment type="caution">
    <text evidence="8">The sequence shown here is derived from an EMBL/GenBank/DDBJ whole genome shotgun (WGS) entry which is preliminary data.</text>
</comment>
<sequence length="246" mass="28191">MSDSLPKDSKSTLATTDNDTPTYMRKIRSFVLREGRLTKGQQHALDNFWSDYGLQYQTEAFDLTQVFGRDKPRVLEIGFGMGQSLVQMAADAADKDFIGIEVHRPGVGACLATAQARNVTNLKVFQHDAVEILEHSIADNSLDTVQLFFPDPWHKKRHHKRRIVQTEFASLVQRKLKPGGVFHMATDWQNYAEYMLEVMQPIAGFSNMSTSNDYVERPEHRPLTKFEQRGQRLGHGVWDLMYKKES</sequence>
<dbReference type="Gene3D" id="3.40.50.150">
    <property type="entry name" value="Vaccinia Virus protein VP39"/>
    <property type="match status" value="1"/>
</dbReference>
<dbReference type="PANTHER" id="PTHR23417">
    <property type="entry name" value="3-DEOXY-D-MANNO-OCTULOSONIC-ACID TRANSFERASE/TRNA GUANINE-N 7 - -METHYLTRANSFERASE"/>
    <property type="match status" value="1"/>
</dbReference>
<feature type="binding site" evidence="7">
    <location>
        <position position="187"/>
    </location>
    <ligand>
        <name>substrate</name>
    </ligand>
</feature>
<feature type="binding site" evidence="7">
    <location>
        <position position="155"/>
    </location>
    <ligand>
        <name>substrate</name>
    </ligand>
</feature>
<feature type="binding site" evidence="7">
    <location>
        <position position="128"/>
    </location>
    <ligand>
        <name>S-adenosyl-L-methionine</name>
        <dbReference type="ChEBI" id="CHEBI:59789"/>
    </ligand>
</feature>
<comment type="function">
    <text evidence="2 7">Catalyzes the formation of N(7)-methylguanine at position 46 (m7G46) in tRNA.</text>
</comment>
<dbReference type="CDD" id="cd02440">
    <property type="entry name" value="AdoMet_MTases"/>
    <property type="match status" value="1"/>
</dbReference>
<name>A0A1E7Q9Y4_9GAMM</name>
<proteinExistence type="inferred from homology"/>
<evidence type="ECO:0000313" key="8">
    <source>
        <dbReference type="EMBL" id="OEY70967.1"/>
    </source>
</evidence>
<dbReference type="Proteomes" id="UP000242258">
    <property type="component" value="Unassembled WGS sequence"/>
</dbReference>
<evidence type="ECO:0000256" key="1">
    <source>
        <dbReference type="ARBA" id="ARBA00000142"/>
    </source>
</evidence>
<feature type="binding site" evidence="7">
    <location>
        <position position="76"/>
    </location>
    <ligand>
        <name>S-adenosyl-L-methionine</name>
        <dbReference type="ChEBI" id="CHEBI:59789"/>
    </ligand>
</feature>
<dbReference type="InterPro" id="IPR003358">
    <property type="entry name" value="tRNA_(Gua-N-7)_MeTrfase_Trmb"/>
</dbReference>
<comment type="similarity">
    <text evidence="7">Belongs to the class I-like SAM-binding methyltransferase superfamily. TrmB family.</text>
</comment>
<evidence type="ECO:0000256" key="2">
    <source>
        <dbReference type="ARBA" id="ARBA00003015"/>
    </source>
</evidence>
<keyword evidence="5 7" id="KW-0949">S-adenosyl-L-methionine</keyword>
<keyword evidence="9" id="KW-1185">Reference proteome</keyword>
<dbReference type="EC" id="2.1.1.33" evidence="7"/>
<keyword evidence="6 7" id="KW-0819">tRNA processing</keyword>
<dbReference type="OrthoDB" id="9802090at2"/>
<dbReference type="STRING" id="1628148.BI198_05930"/>
<dbReference type="GO" id="GO:0008176">
    <property type="term" value="F:tRNA (guanine(46)-N7)-methyltransferase activity"/>
    <property type="evidence" value="ECO:0007669"/>
    <property type="project" value="UniProtKB-UniRule"/>
</dbReference>
<feature type="binding site" evidence="7">
    <location>
        <position position="101"/>
    </location>
    <ligand>
        <name>S-adenosyl-L-methionine</name>
        <dbReference type="ChEBI" id="CHEBI:59789"/>
    </ligand>
</feature>
<dbReference type="SUPFAM" id="SSF53335">
    <property type="entry name" value="S-adenosyl-L-methionine-dependent methyltransferases"/>
    <property type="match status" value="1"/>
</dbReference>
<organism evidence="8 9">
    <name type="scientific">Rheinheimera salexigens</name>
    <dbReference type="NCBI Taxonomy" id="1628148"/>
    <lineage>
        <taxon>Bacteria</taxon>
        <taxon>Pseudomonadati</taxon>
        <taxon>Pseudomonadota</taxon>
        <taxon>Gammaproteobacteria</taxon>
        <taxon>Chromatiales</taxon>
        <taxon>Chromatiaceae</taxon>
        <taxon>Rheinheimera</taxon>
    </lineage>
</organism>
<dbReference type="FunFam" id="3.40.50.150:FF:000024">
    <property type="entry name" value="tRNA (guanine-N(7)-)-methyltransferase"/>
    <property type="match status" value="1"/>
</dbReference>
<evidence type="ECO:0000256" key="7">
    <source>
        <dbReference type="HAMAP-Rule" id="MF_01057"/>
    </source>
</evidence>
<dbReference type="PROSITE" id="PS51625">
    <property type="entry name" value="SAM_MT_TRMB"/>
    <property type="match status" value="1"/>
</dbReference>
<protein>
    <recommendedName>
        <fullName evidence="7">tRNA (guanine-N(7)-)-methyltransferase</fullName>
        <ecNumber evidence="7">2.1.1.33</ecNumber>
    </recommendedName>
    <alternativeName>
        <fullName evidence="7">tRNA (guanine(46)-N(7))-methyltransferase</fullName>
    </alternativeName>
    <alternativeName>
        <fullName evidence="7">tRNA(m7G46)-methyltransferase</fullName>
    </alternativeName>
</protein>
<feature type="binding site" evidence="7">
    <location>
        <position position="151"/>
    </location>
    <ligand>
        <name>S-adenosyl-L-methionine</name>
        <dbReference type="ChEBI" id="CHEBI:59789"/>
    </ligand>
</feature>
<evidence type="ECO:0000256" key="6">
    <source>
        <dbReference type="ARBA" id="ARBA00022694"/>
    </source>
</evidence>
<dbReference type="HAMAP" id="MF_01057">
    <property type="entry name" value="tRNA_methyltr_TrmB"/>
    <property type="match status" value="1"/>
</dbReference>
<reference evidence="9" key="1">
    <citation type="submission" date="2016-09" db="EMBL/GenBank/DDBJ databases">
        <authorList>
            <person name="Wan X."/>
            <person name="Hou S."/>
        </authorList>
    </citation>
    <scope>NUCLEOTIDE SEQUENCE [LARGE SCALE GENOMIC DNA]</scope>
    <source>
        <strain evidence="9">KH87</strain>
    </source>
</reference>
<dbReference type="UniPathway" id="UPA00989"/>
<dbReference type="AlphaFoldDB" id="A0A1E7Q9Y4"/>
<dbReference type="InterPro" id="IPR055361">
    <property type="entry name" value="tRNA_methyltr_TrmB_bact"/>
</dbReference>
<dbReference type="PANTHER" id="PTHR23417:SF14">
    <property type="entry name" value="PENTACOTRIPEPTIDE-REPEAT REGION OF PRORP DOMAIN-CONTAINING PROTEIN"/>
    <property type="match status" value="1"/>
</dbReference>
<keyword evidence="3 7" id="KW-0489">Methyltransferase</keyword>
<comment type="pathway">
    <text evidence="7">tRNA modification; N(7)-methylguanine-tRNA biosynthesis.</text>
</comment>
<evidence type="ECO:0000256" key="3">
    <source>
        <dbReference type="ARBA" id="ARBA00022603"/>
    </source>
</evidence>